<sequence>MILYEPEYLPSLLVKMPTAFFLGNRVQVVYREVLSLKELILVPFRLKSPFRFLGNSRFV</sequence>
<dbReference type="AlphaFoldDB" id="A0A1H6QQF4"/>
<evidence type="ECO:0000313" key="2">
    <source>
        <dbReference type="Proteomes" id="UP000199532"/>
    </source>
</evidence>
<proteinExistence type="predicted"/>
<organism evidence="1 2">
    <name type="scientific">Dyadobacter koreensis</name>
    <dbReference type="NCBI Taxonomy" id="408657"/>
    <lineage>
        <taxon>Bacteria</taxon>
        <taxon>Pseudomonadati</taxon>
        <taxon>Bacteroidota</taxon>
        <taxon>Cytophagia</taxon>
        <taxon>Cytophagales</taxon>
        <taxon>Spirosomataceae</taxon>
        <taxon>Dyadobacter</taxon>
    </lineage>
</organism>
<name>A0A1H6QQF4_9BACT</name>
<keyword evidence="2" id="KW-1185">Reference proteome</keyword>
<dbReference type="Proteomes" id="UP000199532">
    <property type="component" value="Unassembled WGS sequence"/>
</dbReference>
<gene>
    <name evidence="1" type="ORF">SAMN04487995_0499</name>
</gene>
<protein>
    <submittedName>
        <fullName evidence="1">Uncharacterized protein</fullName>
    </submittedName>
</protein>
<evidence type="ECO:0000313" key="1">
    <source>
        <dbReference type="EMBL" id="SEI41202.1"/>
    </source>
</evidence>
<accession>A0A1H6QQF4</accession>
<reference evidence="1 2" key="1">
    <citation type="submission" date="2016-10" db="EMBL/GenBank/DDBJ databases">
        <authorList>
            <person name="de Groot N.N."/>
        </authorList>
    </citation>
    <scope>NUCLEOTIDE SEQUENCE [LARGE SCALE GENOMIC DNA]</scope>
    <source>
        <strain evidence="1 2">DSM 19938</strain>
    </source>
</reference>
<dbReference type="EMBL" id="FNXY01000001">
    <property type="protein sequence ID" value="SEI41202.1"/>
    <property type="molecule type" value="Genomic_DNA"/>
</dbReference>